<feature type="domain" description="HTH lysR-type" evidence="6">
    <location>
        <begin position="1"/>
        <end position="58"/>
    </location>
</feature>
<dbReference type="GeneID" id="93566378"/>
<dbReference type="GO" id="GO:0003700">
    <property type="term" value="F:DNA-binding transcription factor activity"/>
    <property type="evidence" value="ECO:0007669"/>
    <property type="project" value="InterPro"/>
</dbReference>
<dbReference type="SUPFAM" id="SSF53850">
    <property type="entry name" value="Periplasmic binding protein-like II"/>
    <property type="match status" value="1"/>
</dbReference>
<evidence type="ECO:0000256" key="4">
    <source>
        <dbReference type="ARBA" id="ARBA00023125"/>
    </source>
</evidence>
<evidence type="ECO:0000256" key="3">
    <source>
        <dbReference type="ARBA" id="ARBA00023015"/>
    </source>
</evidence>
<dbReference type="Gene3D" id="1.10.10.10">
    <property type="entry name" value="Winged helix-like DNA-binding domain superfamily/Winged helix DNA-binding domain"/>
    <property type="match status" value="1"/>
</dbReference>
<evidence type="ECO:0000256" key="2">
    <source>
        <dbReference type="ARBA" id="ARBA00022491"/>
    </source>
</evidence>
<dbReference type="SUPFAM" id="SSF46785">
    <property type="entry name" value="Winged helix' DNA-binding domain"/>
    <property type="match status" value="1"/>
</dbReference>
<dbReference type="Proteomes" id="UP000192536">
    <property type="component" value="Unassembled WGS sequence"/>
</dbReference>
<dbReference type="AlphaFoldDB" id="A0A1X0WGL7"/>
<keyword evidence="5" id="KW-0804">Transcription</keyword>
<reference evidence="7 8" key="1">
    <citation type="journal article" date="2017" name="Int. J. Syst. Evol. Microbiol.">
        <title>Rouxiella badensis sp. nov. and Rouxiella silvae sp. nov. isolated from peat bog soil in Germany and emendation of the genus description.</title>
        <authorList>
            <person name="Le Fleche-Mateos A."/>
            <person name="Kugler J.H."/>
            <person name="Hansen S.H."/>
            <person name="Syldatk C."/>
            <person name="Hausmann R."/>
            <person name="Lomprez F."/>
            <person name="Vandenbogaert M."/>
            <person name="Manuguerra J.C."/>
            <person name="Grimont P.A."/>
        </authorList>
    </citation>
    <scope>NUCLEOTIDE SEQUENCE [LARGE SCALE GENOMIC DNA]</scope>
    <source>
        <strain evidence="7 8">DSM 100043</strain>
    </source>
</reference>
<dbReference type="PANTHER" id="PTHR30419:SF8">
    <property type="entry name" value="NITROGEN ASSIMILATION TRANSCRIPTIONAL ACTIVATOR-RELATED"/>
    <property type="match status" value="1"/>
</dbReference>
<dbReference type="GO" id="GO:0005829">
    <property type="term" value="C:cytosol"/>
    <property type="evidence" value="ECO:0007669"/>
    <property type="project" value="TreeGrafter"/>
</dbReference>
<evidence type="ECO:0000256" key="1">
    <source>
        <dbReference type="ARBA" id="ARBA00009437"/>
    </source>
</evidence>
<dbReference type="InterPro" id="IPR036390">
    <property type="entry name" value="WH_DNA-bd_sf"/>
</dbReference>
<evidence type="ECO:0000313" key="7">
    <source>
        <dbReference type="EMBL" id="ORJ25957.1"/>
    </source>
</evidence>
<dbReference type="PROSITE" id="PS50931">
    <property type="entry name" value="HTH_LYSR"/>
    <property type="match status" value="1"/>
</dbReference>
<dbReference type="Pfam" id="PF00126">
    <property type="entry name" value="HTH_1"/>
    <property type="match status" value="1"/>
</dbReference>
<organism evidence="7 8">
    <name type="scientific">Rouxiella badensis</name>
    <dbReference type="NCBI Taxonomy" id="1646377"/>
    <lineage>
        <taxon>Bacteria</taxon>
        <taxon>Pseudomonadati</taxon>
        <taxon>Pseudomonadota</taxon>
        <taxon>Gammaproteobacteria</taxon>
        <taxon>Enterobacterales</taxon>
        <taxon>Yersiniaceae</taxon>
        <taxon>Rouxiella</taxon>
    </lineage>
</organism>
<evidence type="ECO:0000259" key="6">
    <source>
        <dbReference type="PROSITE" id="PS50931"/>
    </source>
</evidence>
<sequence>MQLRALRYFSQVAKSSSLREAADKLFVTPTAVTRQIEILEHFYGAPLIERSPRGIKLTREGQYLAQAVQATLQELDSVKEKISASQSIVSGTVRVCAAESLISSFIAPAIEDFRKLHPKVTFEIEIGSAPHIAEVLVSGKADVALTFYMPVSTEAMQTHGCKLQHKVLMSVHHPLAGRGFLTLRDVAAHPISIPPSNFSVRQLLESAAKREGLTFDMRFIVSSLDVQKKLASLGLALIILPQLNVGDTVENEKLMAIPLADPLMGVVNVSLCLPRQRTLSMATKLFHGLLAERIDQQNT</sequence>
<accession>A0A1X0WGL7</accession>
<dbReference type="STRING" id="1646377.BS640_08710"/>
<keyword evidence="4" id="KW-0238">DNA-binding</keyword>
<evidence type="ECO:0000256" key="5">
    <source>
        <dbReference type="ARBA" id="ARBA00023163"/>
    </source>
</evidence>
<name>A0A1X0WGL7_9GAMM</name>
<comment type="similarity">
    <text evidence="1">Belongs to the LysR transcriptional regulatory family.</text>
</comment>
<dbReference type="GO" id="GO:0003677">
    <property type="term" value="F:DNA binding"/>
    <property type="evidence" value="ECO:0007669"/>
    <property type="project" value="UniProtKB-KW"/>
</dbReference>
<dbReference type="FunFam" id="1.10.10.10:FF:000001">
    <property type="entry name" value="LysR family transcriptional regulator"/>
    <property type="match status" value="1"/>
</dbReference>
<dbReference type="EMBL" id="MRWE01000011">
    <property type="protein sequence ID" value="ORJ25957.1"/>
    <property type="molecule type" value="Genomic_DNA"/>
</dbReference>
<dbReference type="PANTHER" id="PTHR30419">
    <property type="entry name" value="HTH-TYPE TRANSCRIPTIONAL REGULATOR YBHD"/>
    <property type="match status" value="1"/>
</dbReference>
<dbReference type="RefSeq" id="WP_017490377.1">
    <property type="nucleotide sequence ID" value="NZ_CAUQAZ010000093.1"/>
</dbReference>
<dbReference type="Gene3D" id="3.40.190.290">
    <property type="match status" value="1"/>
</dbReference>
<proteinExistence type="inferred from homology"/>
<keyword evidence="2" id="KW-0678">Repressor</keyword>
<dbReference type="InterPro" id="IPR050950">
    <property type="entry name" value="HTH-type_LysR_regulators"/>
</dbReference>
<dbReference type="Pfam" id="PF03466">
    <property type="entry name" value="LysR_substrate"/>
    <property type="match status" value="1"/>
</dbReference>
<dbReference type="InterPro" id="IPR005119">
    <property type="entry name" value="LysR_subst-bd"/>
</dbReference>
<evidence type="ECO:0000313" key="8">
    <source>
        <dbReference type="Proteomes" id="UP000192536"/>
    </source>
</evidence>
<dbReference type="InterPro" id="IPR000847">
    <property type="entry name" value="LysR_HTH_N"/>
</dbReference>
<dbReference type="InterPro" id="IPR036388">
    <property type="entry name" value="WH-like_DNA-bd_sf"/>
</dbReference>
<comment type="caution">
    <text evidence="7">The sequence shown here is derived from an EMBL/GenBank/DDBJ whole genome shotgun (WGS) entry which is preliminary data.</text>
</comment>
<keyword evidence="8" id="KW-1185">Reference proteome</keyword>
<protein>
    <submittedName>
        <fullName evidence="7">LysR family transcriptional regulator</fullName>
    </submittedName>
</protein>
<keyword evidence="3" id="KW-0805">Transcription regulation</keyword>
<gene>
    <name evidence="7" type="ORF">BS640_08710</name>
</gene>